<dbReference type="EMBL" id="QQZY01000005">
    <property type="protein sequence ID" value="RDI73978.1"/>
    <property type="molecule type" value="Genomic_DNA"/>
</dbReference>
<sequence>MVEQAGALPGAIALADRRLSQDTGLLEADYSQAGSFLASAEELGCHLHVHDRM</sequence>
<dbReference type="Proteomes" id="UP000254134">
    <property type="component" value="Unassembled WGS sequence"/>
</dbReference>
<name>A0A7M2YWY8_9ACTN</name>
<gene>
    <name evidence="1" type="ORF">Gocc_2075</name>
</gene>
<comment type="caution">
    <text evidence="1">The sequence shown here is derived from an EMBL/GenBank/DDBJ whole genome shotgun (WGS) entry which is preliminary data.</text>
</comment>
<protein>
    <submittedName>
        <fullName evidence="1">Uncharacterized protein</fullName>
    </submittedName>
</protein>
<organism evidence="1 2">
    <name type="scientific">Gaiella occulta</name>
    <dbReference type="NCBI Taxonomy" id="1002870"/>
    <lineage>
        <taxon>Bacteria</taxon>
        <taxon>Bacillati</taxon>
        <taxon>Actinomycetota</taxon>
        <taxon>Thermoleophilia</taxon>
        <taxon>Gaiellales</taxon>
        <taxon>Gaiellaceae</taxon>
        <taxon>Gaiella</taxon>
    </lineage>
</organism>
<reference evidence="2" key="2">
    <citation type="journal article" date="2019" name="MicrobiologyOpen">
        <title>High-quality draft genome sequence of Gaiella occulta isolated from a 150 meter deep mineral water borehole and comparison with the genome sequences of other deep-branching lineages of the phylum Actinobacteria.</title>
        <authorList>
            <person name="Severino R."/>
            <person name="Froufe H.J.C."/>
            <person name="Barroso C."/>
            <person name="Albuquerque L."/>
            <person name="Lobo-da-Cunha A."/>
            <person name="da Costa M.S."/>
            <person name="Egas C."/>
        </authorList>
    </citation>
    <scope>NUCLEOTIDE SEQUENCE [LARGE SCALE GENOMIC DNA]</scope>
    <source>
        <strain evidence="2">F2-233</strain>
    </source>
</reference>
<reference evidence="1 2" key="1">
    <citation type="submission" date="2018-07" db="EMBL/GenBank/DDBJ databases">
        <title>High-quality-draft genome sequence of Gaiella occulta.</title>
        <authorList>
            <person name="Severino R."/>
            <person name="Froufe H.J.C."/>
            <person name="Rainey F.A."/>
            <person name="Barroso C."/>
            <person name="Albuquerque L."/>
            <person name="Lobo-Da-Cunha A."/>
            <person name="Da Costa M.S."/>
            <person name="Egas C."/>
        </authorList>
    </citation>
    <scope>NUCLEOTIDE SEQUENCE [LARGE SCALE GENOMIC DNA]</scope>
    <source>
        <strain evidence="1 2">F2-233</strain>
    </source>
</reference>
<keyword evidence="2" id="KW-1185">Reference proteome</keyword>
<dbReference type="AlphaFoldDB" id="A0A7M2YWY8"/>
<evidence type="ECO:0000313" key="2">
    <source>
        <dbReference type="Proteomes" id="UP000254134"/>
    </source>
</evidence>
<evidence type="ECO:0000313" key="1">
    <source>
        <dbReference type="EMBL" id="RDI73978.1"/>
    </source>
</evidence>
<proteinExistence type="predicted"/>
<accession>A0A7M2YWY8</accession>